<sequence length="69" mass="7960">NPSLTSESKMDNLPDTCYLLLDIILKSKQLIRVWIEAITKCIKDGFFKEMEYEAAAYILCVVIDIYVLN</sequence>
<organism evidence="1 2">
    <name type="scientific">Paramuricea clavata</name>
    <name type="common">Red gorgonian</name>
    <name type="synonym">Violescent sea-whip</name>
    <dbReference type="NCBI Taxonomy" id="317549"/>
    <lineage>
        <taxon>Eukaryota</taxon>
        <taxon>Metazoa</taxon>
        <taxon>Cnidaria</taxon>
        <taxon>Anthozoa</taxon>
        <taxon>Octocorallia</taxon>
        <taxon>Malacalcyonacea</taxon>
        <taxon>Plexauridae</taxon>
        <taxon>Paramuricea</taxon>
    </lineage>
</organism>
<dbReference type="EMBL" id="CACRXK020026832">
    <property type="protein sequence ID" value="CAB4040467.1"/>
    <property type="molecule type" value="Genomic_DNA"/>
</dbReference>
<protein>
    <submittedName>
        <fullName evidence="1">Uncharacterized protein</fullName>
    </submittedName>
</protein>
<name>A0A7D9K2M3_PARCT</name>
<comment type="caution">
    <text evidence="1">The sequence shown here is derived from an EMBL/GenBank/DDBJ whole genome shotgun (WGS) entry which is preliminary data.</text>
</comment>
<evidence type="ECO:0000313" key="1">
    <source>
        <dbReference type="EMBL" id="CAB4040467.1"/>
    </source>
</evidence>
<accession>A0A7D9K2M3</accession>
<reference evidence="1" key="1">
    <citation type="submission" date="2020-04" db="EMBL/GenBank/DDBJ databases">
        <authorList>
            <person name="Alioto T."/>
            <person name="Alioto T."/>
            <person name="Gomez Garrido J."/>
        </authorList>
    </citation>
    <scope>NUCLEOTIDE SEQUENCE</scope>
    <source>
        <strain evidence="1">A484AB</strain>
    </source>
</reference>
<feature type="non-terminal residue" evidence="1">
    <location>
        <position position="1"/>
    </location>
</feature>
<evidence type="ECO:0000313" key="2">
    <source>
        <dbReference type="Proteomes" id="UP001152795"/>
    </source>
</evidence>
<gene>
    <name evidence="1" type="ORF">PACLA_8A089293</name>
</gene>
<dbReference type="Proteomes" id="UP001152795">
    <property type="component" value="Unassembled WGS sequence"/>
</dbReference>
<proteinExistence type="predicted"/>
<keyword evidence="2" id="KW-1185">Reference proteome</keyword>
<dbReference type="AlphaFoldDB" id="A0A7D9K2M3"/>